<dbReference type="InterPro" id="IPR016454">
    <property type="entry name" value="Cysteine_dSase"/>
</dbReference>
<evidence type="ECO:0000256" key="6">
    <source>
        <dbReference type="RuleBase" id="RU004504"/>
    </source>
</evidence>
<sequence length="404" mass="45807">MAYKHYFNYFKFNDDEVYFDAAATAIKPKEVIEAQLEYDQKIAANSHNTLFNNAYRANVILSDTRKMCANFIGAKNENEIIFTSGTTHSLNQIAFGMREMLTKDDEVVLTDLEHSSNLLPWMVLSEKIGFKIKYLPLKLSGEIDLEKIKEVVNKKTKVVSFASVSNTMGAQNDVKKITQVIKNIHSEIIVVVDAAQSVAHEPTNVDDWNIDFLAFSGHKMFAPFGIGILWGRKELLEKMEPIFYGGGNNSSIEHDSYTLAKIPYKFEAGTLNMSAIYGLKKAFIFIGKIGIGKIKIYEAMLKKHFIKKIAKLDQEKFTFYNLENESPIILFNVNGVNAQDFGVFLNKKYNISVRVGKHCARLSNNVIDTQTTIRASFSIFNSKSDIDRLVEALKHSDNWMETLI</sequence>
<evidence type="ECO:0000313" key="9">
    <source>
        <dbReference type="Proteomes" id="UP000323144"/>
    </source>
</evidence>
<evidence type="ECO:0000313" key="8">
    <source>
        <dbReference type="EMBL" id="QEH62138.1"/>
    </source>
</evidence>
<dbReference type="SUPFAM" id="SSF53383">
    <property type="entry name" value="PLP-dependent transferases"/>
    <property type="match status" value="1"/>
</dbReference>
<evidence type="ECO:0000256" key="2">
    <source>
        <dbReference type="ARBA" id="ARBA00010447"/>
    </source>
</evidence>
<protein>
    <recommendedName>
        <fullName evidence="3">cysteine desulfurase</fullName>
        <ecNumber evidence="3">2.8.1.7</ecNumber>
    </recommendedName>
</protein>
<dbReference type="Gene3D" id="3.90.1150.10">
    <property type="entry name" value="Aspartate Aminotransferase, domain 1"/>
    <property type="match status" value="1"/>
</dbReference>
<dbReference type="AlphaFoldDB" id="A0A5B9Y4P5"/>
<name>A0A5B9Y4P5_9MOLU</name>
<keyword evidence="9" id="KW-1185">Reference proteome</keyword>
<dbReference type="InterPro" id="IPR000192">
    <property type="entry name" value="Aminotrans_V_dom"/>
</dbReference>
<dbReference type="KEGG" id="schi:SCHIN_v1c09450"/>
<organism evidence="8 9">
    <name type="scientific">Spiroplasma chinense</name>
    <dbReference type="NCBI Taxonomy" id="216932"/>
    <lineage>
        <taxon>Bacteria</taxon>
        <taxon>Bacillati</taxon>
        <taxon>Mycoplasmatota</taxon>
        <taxon>Mollicutes</taxon>
        <taxon>Entomoplasmatales</taxon>
        <taxon>Spiroplasmataceae</taxon>
        <taxon>Spiroplasma</taxon>
    </lineage>
</organism>
<dbReference type="GO" id="GO:0031071">
    <property type="term" value="F:cysteine desulfurase activity"/>
    <property type="evidence" value="ECO:0007669"/>
    <property type="project" value="UniProtKB-EC"/>
</dbReference>
<dbReference type="PANTHER" id="PTHR43586">
    <property type="entry name" value="CYSTEINE DESULFURASE"/>
    <property type="match status" value="1"/>
</dbReference>
<evidence type="ECO:0000259" key="7">
    <source>
        <dbReference type="Pfam" id="PF00266"/>
    </source>
</evidence>
<proteinExistence type="inferred from homology"/>
<dbReference type="Proteomes" id="UP000323144">
    <property type="component" value="Chromosome"/>
</dbReference>
<dbReference type="InterPro" id="IPR015421">
    <property type="entry name" value="PyrdxlP-dep_Trfase_major"/>
</dbReference>
<dbReference type="PIRSF" id="PIRSF005572">
    <property type="entry name" value="NifS"/>
    <property type="match status" value="1"/>
</dbReference>
<gene>
    <name evidence="8" type="primary">sufS</name>
    <name evidence="8" type="ORF">SCHIN_v1c09450</name>
</gene>
<dbReference type="EC" id="2.8.1.7" evidence="3"/>
<accession>A0A5B9Y4P5</accession>
<keyword evidence="8" id="KW-0456">Lyase</keyword>
<dbReference type="PROSITE" id="PS00595">
    <property type="entry name" value="AA_TRANSFER_CLASS_5"/>
    <property type="match status" value="1"/>
</dbReference>
<keyword evidence="4" id="KW-0663">Pyridoxal phosphate</keyword>
<evidence type="ECO:0000256" key="4">
    <source>
        <dbReference type="ARBA" id="ARBA00022898"/>
    </source>
</evidence>
<comment type="cofactor">
    <cofactor evidence="1 6">
        <name>pyridoxal 5'-phosphate</name>
        <dbReference type="ChEBI" id="CHEBI:597326"/>
    </cofactor>
</comment>
<evidence type="ECO:0000256" key="5">
    <source>
        <dbReference type="ARBA" id="ARBA00050776"/>
    </source>
</evidence>
<dbReference type="GO" id="GO:0016829">
    <property type="term" value="F:lyase activity"/>
    <property type="evidence" value="ECO:0007669"/>
    <property type="project" value="UniProtKB-KW"/>
</dbReference>
<dbReference type="EMBL" id="CP043026">
    <property type="protein sequence ID" value="QEH62138.1"/>
    <property type="molecule type" value="Genomic_DNA"/>
</dbReference>
<dbReference type="RefSeq" id="WP_166508507.1">
    <property type="nucleotide sequence ID" value="NZ_CP043026.1"/>
</dbReference>
<reference evidence="8 9" key="1">
    <citation type="submission" date="2019-08" db="EMBL/GenBank/DDBJ databases">
        <title>Complete genome sequence of Spiroplasma chinense CCH (DSM 19755).</title>
        <authorList>
            <person name="Shen H.-Y."/>
            <person name="Lin Y.-C."/>
            <person name="Chou L."/>
            <person name="Kuo C.-H."/>
        </authorList>
    </citation>
    <scope>NUCLEOTIDE SEQUENCE [LARGE SCALE GENOMIC DNA]</scope>
    <source>
        <strain evidence="8 9">CCH</strain>
    </source>
</reference>
<dbReference type="Pfam" id="PF00266">
    <property type="entry name" value="Aminotran_5"/>
    <property type="match status" value="1"/>
</dbReference>
<dbReference type="Gene3D" id="3.40.640.10">
    <property type="entry name" value="Type I PLP-dependent aspartate aminotransferase-like (Major domain)"/>
    <property type="match status" value="1"/>
</dbReference>
<evidence type="ECO:0000256" key="1">
    <source>
        <dbReference type="ARBA" id="ARBA00001933"/>
    </source>
</evidence>
<comment type="catalytic activity">
    <reaction evidence="5">
        <text>(sulfur carrier)-H + L-cysteine = (sulfur carrier)-SH + L-alanine</text>
        <dbReference type="Rhea" id="RHEA:43892"/>
        <dbReference type="Rhea" id="RHEA-COMP:14737"/>
        <dbReference type="Rhea" id="RHEA-COMP:14739"/>
        <dbReference type="ChEBI" id="CHEBI:29917"/>
        <dbReference type="ChEBI" id="CHEBI:35235"/>
        <dbReference type="ChEBI" id="CHEBI:57972"/>
        <dbReference type="ChEBI" id="CHEBI:64428"/>
        <dbReference type="EC" id="2.8.1.7"/>
    </reaction>
</comment>
<evidence type="ECO:0000256" key="3">
    <source>
        <dbReference type="ARBA" id="ARBA00012239"/>
    </source>
</evidence>
<dbReference type="PANTHER" id="PTHR43586:SF8">
    <property type="entry name" value="CYSTEINE DESULFURASE 1, CHLOROPLASTIC"/>
    <property type="match status" value="1"/>
</dbReference>
<dbReference type="InterPro" id="IPR015422">
    <property type="entry name" value="PyrdxlP-dep_Trfase_small"/>
</dbReference>
<dbReference type="InterPro" id="IPR020578">
    <property type="entry name" value="Aminotrans_V_PyrdxlP_BS"/>
</dbReference>
<feature type="domain" description="Aminotransferase class V" evidence="7">
    <location>
        <begin position="17"/>
        <end position="389"/>
    </location>
</feature>
<comment type="similarity">
    <text evidence="2">Belongs to the class-V pyridoxal-phosphate-dependent aminotransferase family. Csd subfamily.</text>
</comment>
<dbReference type="InterPro" id="IPR015424">
    <property type="entry name" value="PyrdxlP-dep_Trfase"/>
</dbReference>